<keyword evidence="3 6" id="KW-1133">Transmembrane helix</keyword>
<feature type="transmembrane region" description="Helical" evidence="6">
    <location>
        <begin position="422"/>
        <end position="441"/>
    </location>
</feature>
<feature type="transmembrane region" description="Helical" evidence="6">
    <location>
        <begin position="301"/>
        <end position="319"/>
    </location>
</feature>
<feature type="compositionally biased region" description="Basic and acidic residues" evidence="5">
    <location>
        <begin position="1"/>
        <end position="10"/>
    </location>
</feature>
<dbReference type="GO" id="GO:0016020">
    <property type="term" value="C:membrane"/>
    <property type="evidence" value="ECO:0007669"/>
    <property type="project" value="UniProtKB-SubCell"/>
</dbReference>
<evidence type="ECO:0000256" key="2">
    <source>
        <dbReference type="ARBA" id="ARBA00022692"/>
    </source>
</evidence>
<feature type="transmembrane region" description="Helical" evidence="6">
    <location>
        <begin position="202"/>
        <end position="221"/>
    </location>
</feature>
<evidence type="ECO:0000313" key="8">
    <source>
        <dbReference type="Proteomes" id="UP000298327"/>
    </source>
</evidence>
<feature type="transmembrane region" description="Helical" evidence="6">
    <location>
        <begin position="268"/>
        <end position="289"/>
    </location>
</feature>
<evidence type="ECO:0000256" key="4">
    <source>
        <dbReference type="ARBA" id="ARBA00023136"/>
    </source>
</evidence>
<dbReference type="PANTHER" id="PTHR23294">
    <property type="entry name" value="ET TRANSLATION PRODUCT-RELATED"/>
    <property type="match status" value="1"/>
</dbReference>
<proteinExistence type="predicted"/>
<name>A0A4Y9XVV5_9AGAM</name>
<dbReference type="InterPro" id="IPR010291">
    <property type="entry name" value="Ion_channel_UNC-93"/>
</dbReference>
<protein>
    <recommendedName>
        <fullName evidence="9">Major facilitator superfamily (MFS) profile domain-containing protein</fullName>
    </recommendedName>
</protein>
<dbReference type="Proteomes" id="UP000298327">
    <property type="component" value="Unassembled WGS sequence"/>
</dbReference>
<feature type="transmembrane region" description="Helical" evidence="6">
    <location>
        <begin position="469"/>
        <end position="488"/>
    </location>
</feature>
<reference evidence="7 8" key="1">
    <citation type="submission" date="2019-02" db="EMBL/GenBank/DDBJ databases">
        <title>Genome sequencing of the rare red list fungi Dentipellis fragilis.</title>
        <authorList>
            <person name="Buettner E."/>
            <person name="Kellner H."/>
        </authorList>
    </citation>
    <scope>NUCLEOTIDE SEQUENCE [LARGE SCALE GENOMIC DNA]</scope>
    <source>
        <strain evidence="7 8">DSM 105465</strain>
    </source>
</reference>
<evidence type="ECO:0000256" key="5">
    <source>
        <dbReference type="SAM" id="MobiDB-lite"/>
    </source>
</evidence>
<dbReference type="AlphaFoldDB" id="A0A4Y9XVV5"/>
<dbReference type="Gene3D" id="1.20.1250.20">
    <property type="entry name" value="MFS general substrate transporter like domains"/>
    <property type="match status" value="1"/>
</dbReference>
<feature type="transmembrane region" description="Helical" evidence="6">
    <location>
        <begin position="393"/>
        <end position="410"/>
    </location>
</feature>
<keyword evidence="8" id="KW-1185">Reference proteome</keyword>
<dbReference type="InterPro" id="IPR036259">
    <property type="entry name" value="MFS_trans_sf"/>
</dbReference>
<sequence>MFRTDRKTRQVDSQWRGARKGAHGVHGDEHACPYGFDSKVNPLLEKCNPKLPLMALAEHSKKRAKDAARTTANALPQLCCSSPPRARASPTVDILTMSDSAHDKEKGYGSGSSDDSGSHNAAEIFERPTGLKGIYYHPITQVVFLGFACFMGPGMFNALNGLGAGGQLDATTSANANVAVYSTFAGIGFFAGTINNYLGSRVTLFLGSMGYALYVGSYLATNIHPGAGAFVIVAGAILGLCAGLLWTAQGSLMMAYPTEGQKGMFIGIFWSIFNLGGVVGASVAFGQNFHSKANAVGNGTYIGFLVLTIIGVTIPLLMADPNKMIRTDGTKVTTPRQPHWKTEFYGLFYALKTDPMIILLFPMFFASNWFTTWQFNDYNAALFNIRTRSLNELVYWIAQIFGSLMIAVLLDQPRLRRRFRAFAGWTVLFFMVFAAHIWAYFYQKNYTRESIPNDAQKMDLNDKPFIGRVFLYIVFGMLDAMWQTTAYWMMGAMSNDTAKLAYFAGFYKSIQSAGAAGVWRADAVKLPYMNIFLSTWCLLVAGLVFALPMIYLRVKDTTDEADETIAHMGEYTEHAVAGEIAEAR</sequence>
<organism evidence="7 8">
    <name type="scientific">Dentipellis fragilis</name>
    <dbReference type="NCBI Taxonomy" id="205917"/>
    <lineage>
        <taxon>Eukaryota</taxon>
        <taxon>Fungi</taxon>
        <taxon>Dikarya</taxon>
        <taxon>Basidiomycota</taxon>
        <taxon>Agaricomycotina</taxon>
        <taxon>Agaricomycetes</taxon>
        <taxon>Russulales</taxon>
        <taxon>Hericiaceae</taxon>
        <taxon>Dentipellis</taxon>
    </lineage>
</organism>
<evidence type="ECO:0008006" key="9">
    <source>
        <dbReference type="Google" id="ProtNLM"/>
    </source>
</evidence>
<dbReference type="Pfam" id="PF05978">
    <property type="entry name" value="UNC-93"/>
    <property type="match status" value="1"/>
</dbReference>
<dbReference type="PANTHER" id="PTHR23294:SF59">
    <property type="entry name" value="UNC93-LIKE PROTEIN C922.05C"/>
    <property type="match status" value="1"/>
</dbReference>
<comment type="caution">
    <text evidence="7">The sequence shown here is derived from an EMBL/GenBank/DDBJ whole genome shotgun (WGS) entry which is preliminary data.</text>
</comment>
<keyword evidence="4 6" id="KW-0472">Membrane</keyword>
<dbReference type="InterPro" id="IPR051617">
    <property type="entry name" value="UNC-93-like_regulator"/>
</dbReference>
<comment type="subcellular location">
    <subcellularLocation>
        <location evidence="1">Membrane</location>
        <topology evidence="1">Multi-pass membrane protein</topology>
    </subcellularLocation>
</comment>
<evidence type="ECO:0000256" key="3">
    <source>
        <dbReference type="ARBA" id="ARBA00022989"/>
    </source>
</evidence>
<gene>
    <name evidence="7" type="ORF">EVG20_g9925</name>
</gene>
<accession>A0A4Y9XVV5</accession>
<dbReference type="OrthoDB" id="196103at2759"/>
<feature type="transmembrane region" description="Helical" evidence="6">
    <location>
        <begin position="356"/>
        <end position="373"/>
    </location>
</feature>
<feature type="region of interest" description="Disordered" evidence="5">
    <location>
        <begin position="101"/>
        <end position="120"/>
    </location>
</feature>
<feature type="transmembrane region" description="Helical" evidence="6">
    <location>
        <begin position="531"/>
        <end position="552"/>
    </location>
</feature>
<evidence type="ECO:0000256" key="6">
    <source>
        <dbReference type="SAM" id="Phobius"/>
    </source>
</evidence>
<dbReference type="EMBL" id="SEOQ01001091">
    <property type="protein sequence ID" value="TFY53898.1"/>
    <property type="molecule type" value="Genomic_DNA"/>
</dbReference>
<dbReference type="SUPFAM" id="SSF103473">
    <property type="entry name" value="MFS general substrate transporter"/>
    <property type="match status" value="1"/>
</dbReference>
<evidence type="ECO:0000313" key="7">
    <source>
        <dbReference type="EMBL" id="TFY53898.1"/>
    </source>
</evidence>
<feature type="transmembrane region" description="Helical" evidence="6">
    <location>
        <begin position="227"/>
        <end position="247"/>
    </location>
</feature>
<feature type="transmembrane region" description="Helical" evidence="6">
    <location>
        <begin position="134"/>
        <end position="156"/>
    </location>
</feature>
<keyword evidence="2 6" id="KW-0812">Transmembrane</keyword>
<evidence type="ECO:0000256" key="1">
    <source>
        <dbReference type="ARBA" id="ARBA00004141"/>
    </source>
</evidence>
<feature type="region of interest" description="Disordered" evidence="5">
    <location>
        <begin position="1"/>
        <end position="26"/>
    </location>
</feature>